<evidence type="ECO:0000313" key="2">
    <source>
        <dbReference type="Proteomes" id="UP000032142"/>
    </source>
</evidence>
<organism evidence="1 2">
    <name type="scientific">Gossypium arboreum</name>
    <name type="common">Tree cotton</name>
    <name type="synonym">Gossypium nanking</name>
    <dbReference type="NCBI Taxonomy" id="29729"/>
    <lineage>
        <taxon>Eukaryota</taxon>
        <taxon>Viridiplantae</taxon>
        <taxon>Streptophyta</taxon>
        <taxon>Embryophyta</taxon>
        <taxon>Tracheophyta</taxon>
        <taxon>Spermatophyta</taxon>
        <taxon>Magnoliopsida</taxon>
        <taxon>eudicotyledons</taxon>
        <taxon>Gunneridae</taxon>
        <taxon>Pentapetalae</taxon>
        <taxon>rosids</taxon>
        <taxon>malvids</taxon>
        <taxon>Malvales</taxon>
        <taxon>Malvaceae</taxon>
        <taxon>Malvoideae</taxon>
        <taxon>Gossypium</taxon>
    </lineage>
</organism>
<name>A0A0B0P2U5_GOSAR</name>
<gene>
    <name evidence="1" type="ORF">F383_25117</name>
</gene>
<sequence>MDQIEKFTGYSHASVLRGCRPRLSLFTQPDH</sequence>
<dbReference type="AlphaFoldDB" id="A0A0B0P2U5"/>
<protein>
    <submittedName>
        <fullName evidence="1">Uncharacterized protein</fullName>
    </submittedName>
</protein>
<proteinExistence type="predicted"/>
<evidence type="ECO:0000313" key="1">
    <source>
        <dbReference type="EMBL" id="KHG19340.1"/>
    </source>
</evidence>
<reference evidence="2" key="1">
    <citation type="submission" date="2014-09" db="EMBL/GenBank/DDBJ databases">
        <authorList>
            <person name="Mudge J."/>
            <person name="Ramaraj T."/>
            <person name="Lindquist I.E."/>
            <person name="Bharti A.K."/>
            <person name="Sundararajan A."/>
            <person name="Cameron C.T."/>
            <person name="Woodward J.E."/>
            <person name="May G.D."/>
            <person name="Brubaker C."/>
            <person name="Broadhvest J."/>
            <person name="Wilkins T.A."/>
        </authorList>
    </citation>
    <scope>NUCLEOTIDE SEQUENCE</scope>
    <source>
        <strain evidence="2">cv. AKA8401</strain>
    </source>
</reference>
<keyword evidence="2" id="KW-1185">Reference proteome</keyword>
<dbReference type="EMBL" id="KN412793">
    <property type="protein sequence ID" value="KHG19340.1"/>
    <property type="molecule type" value="Genomic_DNA"/>
</dbReference>
<accession>A0A0B0P2U5</accession>
<dbReference type="Proteomes" id="UP000032142">
    <property type="component" value="Unassembled WGS sequence"/>
</dbReference>